<dbReference type="SUPFAM" id="SSF47240">
    <property type="entry name" value="Ferritin-like"/>
    <property type="match status" value="1"/>
</dbReference>
<evidence type="ECO:0008006" key="3">
    <source>
        <dbReference type="Google" id="ProtNLM"/>
    </source>
</evidence>
<keyword evidence="2" id="KW-1185">Reference proteome</keyword>
<gene>
    <name evidence="1" type="ORF">SOO65_16055</name>
</gene>
<dbReference type="AlphaFoldDB" id="A0AAX4HMU9"/>
<dbReference type="InterPro" id="IPR012348">
    <property type="entry name" value="RNR-like"/>
</dbReference>
<dbReference type="Gene3D" id="1.10.620.20">
    <property type="entry name" value="Ribonucleotide Reductase, subunit A"/>
    <property type="match status" value="1"/>
</dbReference>
<dbReference type="RefSeq" id="WP_321392570.1">
    <property type="nucleotide sequence ID" value="NZ_CP139487.1"/>
</dbReference>
<dbReference type="KEGG" id="psti:SOO65_16055"/>
<dbReference type="GO" id="GO:0016491">
    <property type="term" value="F:oxidoreductase activity"/>
    <property type="evidence" value="ECO:0007669"/>
    <property type="project" value="InterPro"/>
</dbReference>
<sequence>MIHAQGNHSITYDFDKDIPWNQGLTLSQTLLPIPANCSFINELTKNEKHAASWVLGLLAASAIKEHEKVLNQMRTICFEREPKAKNNHAFAMEGKQFFLEEAVHSAAFSRFLDMTAKELNLSREELSSFLPSFDKKSLVARLYAFEGLLGGKAIWWTVAATEEESIRLFQQMAPHKNHTDSVFFSLNRLHFLEESRHSSFSYEMLSMPEQSWRRPITRLSFAVSRILQTIWLIGELKRFRKVSQFQDRHPILKSMNQVVEKIDVLPFKSKLKLIFNEISYIKMMTQPEKHPRLKKTLAKIGAFVLKTPGIKS</sequence>
<proteinExistence type="predicted"/>
<evidence type="ECO:0000313" key="1">
    <source>
        <dbReference type="EMBL" id="WPU64209.1"/>
    </source>
</evidence>
<organism evidence="1 2">
    <name type="scientific">Peredibacter starrii</name>
    <dbReference type="NCBI Taxonomy" id="28202"/>
    <lineage>
        <taxon>Bacteria</taxon>
        <taxon>Pseudomonadati</taxon>
        <taxon>Bdellovibrionota</taxon>
        <taxon>Bacteriovoracia</taxon>
        <taxon>Bacteriovoracales</taxon>
        <taxon>Bacteriovoracaceae</taxon>
        <taxon>Peredibacter</taxon>
    </lineage>
</organism>
<dbReference type="EMBL" id="CP139487">
    <property type="protein sequence ID" value="WPU64209.1"/>
    <property type="molecule type" value="Genomic_DNA"/>
</dbReference>
<reference evidence="1 2" key="1">
    <citation type="submission" date="2023-11" db="EMBL/GenBank/DDBJ databases">
        <title>Peredibacter starrii A3.12.</title>
        <authorList>
            <person name="Mitchell R.J."/>
        </authorList>
    </citation>
    <scope>NUCLEOTIDE SEQUENCE [LARGE SCALE GENOMIC DNA]</scope>
    <source>
        <strain evidence="1 2">A3.12</strain>
    </source>
</reference>
<name>A0AAX4HMU9_9BACT</name>
<protein>
    <recommendedName>
        <fullName evidence="3">p-aminobenzoate N-oxygenase AurF</fullName>
    </recommendedName>
</protein>
<accession>A0AAX4HMU9</accession>
<dbReference type="Proteomes" id="UP001324634">
    <property type="component" value="Chromosome"/>
</dbReference>
<dbReference type="InterPro" id="IPR009078">
    <property type="entry name" value="Ferritin-like_SF"/>
</dbReference>
<evidence type="ECO:0000313" key="2">
    <source>
        <dbReference type="Proteomes" id="UP001324634"/>
    </source>
</evidence>